<dbReference type="Gene3D" id="2.40.50.140">
    <property type="entry name" value="Nucleic acid-binding proteins"/>
    <property type="match status" value="1"/>
</dbReference>
<dbReference type="CDD" id="cd04488">
    <property type="entry name" value="RecG_wedge_OBF"/>
    <property type="match status" value="1"/>
</dbReference>
<reference evidence="4" key="1">
    <citation type="submission" date="2018-05" db="EMBL/GenBank/DDBJ databases">
        <authorList>
            <person name="Lanie J.A."/>
            <person name="Ng W.-L."/>
            <person name="Kazmierczak K.M."/>
            <person name="Andrzejewski T.M."/>
            <person name="Davidsen T.M."/>
            <person name="Wayne K.J."/>
            <person name="Tettelin H."/>
            <person name="Glass J.I."/>
            <person name="Rusch D."/>
            <person name="Podicherti R."/>
            <person name="Tsui H.-C.T."/>
            <person name="Winkler M.E."/>
        </authorList>
    </citation>
    <scope>NUCLEOTIDE SEQUENCE</scope>
</reference>
<evidence type="ECO:0000256" key="2">
    <source>
        <dbReference type="ARBA" id="ARBA00022806"/>
    </source>
</evidence>
<dbReference type="InterPro" id="IPR033454">
    <property type="entry name" value="RecG_wedge"/>
</dbReference>
<dbReference type="GO" id="GO:0006281">
    <property type="term" value="P:DNA repair"/>
    <property type="evidence" value="ECO:0007669"/>
    <property type="project" value="InterPro"/>
</dbReference>
<accession>A0A381V1L7</accession>
<dbReference type="GO" id="GO:0016787">
    <property type="term" value="F:hydrolase activity"/>
    <property type="evidence" value="ECO:0007669"/>
    <property type="project" value="UniProtKB-KW"/>
</dbReference>
<dbReference type="GO" id="GO:0003678">
    <property type="term" value="F:DNA helicase activity"/>
    <property type="evidence" value="ECO:0007669"/>
    <property type="project" value="TreeGrafter"/>
</dbReference>
<keyword evidence="2" id="KW-0347">Helicase</keyword>
<evidence type="ECO:0000256" key="1">
    <source>
        <dbReference type="ARBA" id="ARBA00022801"/>
    </source>
</evidence>
<keyword evidence="2" id="KW-0547">Nucleotide-binding</keyword>
<gene>
    <name evidence="4" type="ORF">METZ01_LOCUS87124</name>
</gene>
<feature type="non-terminal residue" evidence="4">
    <location>
        <position position="256"/>
    </location>
</feature>
<sequence>MDPATPISNLKGVGSRREQVLKDSGISTVRDLLYFFPRRHLNRISVSPIRNLTKGDIATLVGQVETFGEKSTRRGRRFQVILSDGTGILTLNWFNGIQFIRNLFKVGDQLAVHGKVDWYNGFSMSHPEFDKLDQDMDPISSGAIIPLYPLTQELRSAGIEQRVLRRMIKDILSQSLDIEEIFSESVLSKYDLVFLDKALNQIHFSSGIGDLNVAKKRLKFDEHFFLQLLMALRKRNIQHTGTEPLPDIGPYFKSIS</sequence>
<dbReference type="PANTHER" id="PTHR47964:SF1">
    <property type="entry name" value="ATP-DEPENDENT DNA HELICASE HOMOLOG RECG, CHLOROPLASTIC"/>
    <property type="match status" value="1"/>
</dbReference>
<keyword evidence="1" id="KW-0378">Hydrolase</keyword>
<dbReference type="InterPro" id="IPR047112">
    <property type="entry name" value="RecG/Mfd"/>
</dbReference>
<protein>
    <recommendedName>
        <fullName evidence="3">RecG wedge domain-containing protein</fullName>
    </recommendedName>
</protein>
<dbReference type="SUPFAM" id="SSF50249">
    <property type="entry name" value="Nucleic acid-binding proteins"/>
    <property type="match status" value="1"/>
</dbReference>
<feature type="domain" description="RecG wedge" evidence="3">
    <location>
        <begin position="7"/>
        <end position="173"/>
    </location>
</feature>
<name>A0A381V1L7_9ZZZZ</name>
<proteinExistence type="predicted"/>
<evidence type="ECO:0000313" key="4">
    <source>
        <dbReference type="EMBL" id="SVA34270.1"/>
    </source>
</evidence>
<keyword evidence="2" id="KW-0067">ATP-binding</keyword>
<dbReference type="EMBL" id="UINC01007614">
    <property type="protein sequence ID" value="SVA34270.1"/>
    <property type="molecule type" value="Genomic_DNA"/>
</dbReference>
<dbReference type="AlphaFoldDB" id="A0A381V1L7"/>
<dbReference type="InterPro" id="IPR012340">
    <property type="entry name" value="NA-bd_OB-fold"/>
</dbReference>
<dbReference type="PANTHER" id="PTHR47964">
    <property type="entry name" value="ATP-DEPENDENT DNA HELICASE HOMOLOG RECG, CHLOROPLASTIC"/>
    <property type="match status" value="1"/>
</dbReference>
<organism evidence="4">
    <name type="scientific">marine metagenome</name>
    <dbReference type="NCBI Taxonomy" id="408172"/>
    <lineage>
        <taxon>unclassified sequences</taxon>
        <taxon>metagenomes</taxon>
        <taxon>ecological metagenomes</taxon>
    </lineage>
</organism>
<dbReference type="Pfam" id="PF17191">
    <property type="entry name" value="RecG_wedge"/>
    <property type="match status" value="1"/>
</dbReference>
<evidence type="ECO:0000259" key="3">
    <source>
        <dbReference type="Pfam" id="PF17191"/>
    </source>
</evidence>